<evidence type="ECO:0000313" key="2">
    <source>
        <dbReference type="Proteomes" id="UP000596742"/>
    </source>
</evidence>
<dbReference type="EMBL" id="UYJE01004109">
    <property type="protein sequence ID" value="VDI25084.1"/>
    <property type="molecule type" value="Genomic_DNA"/>
</dbReference>
<reference evidence="1" key="1">
    <citation type="submission" date="2018-11" db="EMBL/GenBank/DDBJ databases">
        <authorList>
            <person name="Alioto T."/>
            <person name="Alioto T."/>
        </authorList>
    </citation>
    <scope>NUCLEOTIDE SEQUENCE</scope>
</reference>
<proteinExistence type="predicted"/>
<protein>
    <submittedName>
        <fullName evidence="1">Uncharacterized protein</fullName>
    </submittedName>
</protein>
<feature type="non-terminal residue" evidence="1">
    <location>
        <position position="1"/>
    </location>
</feature>
<sequence>MAASMRSCVLQRLQNIGRFTRSSRYFKNTKQFSVIRIGKETIPIYEVKHPHLHARSLFTTARCYNTEDTQEPE</sequence>
<name>A0A8B6DWD4_MYTGA</name>
<dbReference type="AlphaFoldDB" id="A0A8B6DWD4"/>
<accession>A0A8B6DWD4</accession>
<evidence type="ECO:0000313" key="1">
    <source>
        <dbReference type="EMBL" id="VDI25084.1"/>
    </source>
</evidence>
<comment type="caution">
    <text evidence="1">The sequence shown here is derived from an EMBL/GenBank/DDBJ whole genome shotgun (WGS) entry which is preliminary data.</text>
</comment>
<keyword evidence="2" id="KW-1185">Reference proteome</keyword>
<dbReference type="Proteomes" id="UP000596742">
    <property type="component" value="Unassembled WGS sequence"/>
</dbReference>
<organism evidence="1 2">
    <name type="scientific">Mytilus galloprovincialis</name>
    <name type="common">Mediterranean mussel</name>
    <dbReference type="NCBI Taxonomy" id="29158"/>
    <lineage>
        <taxon>Eukaryota</taxon>
        <taxon>Metazoa</taxon>
        <taxon>Spiralia</taxon>
        <taxon>Lophotrochozoa</taxon>
        <taxon>Mollusca</taxon>
        <taxon>Bivalvia</taxon>
        <taxon>Autobranchia</taxon>
        <taxon>Pteriomorphia</taxon>
        <taxon>Mytilida</taxon>
        <taxon>Mytiloidea</taxon>
        <taxon>Mytilidae</taxon>
        <taxon>Mytilinae</taxon>
        <taxon>Mytilus</taxon>
    </lineage>
</organism>
<gene>
    <name evidence="1" type="ORF">MGAL_10B042069</name>
</gene>